<evidence type="ECO:0000256" key="3">
    <source>
        <dbReference type="ARBA" id="ARBA00022722"/>
    </source>
</evidence>
<protein>
    <submittedName>
        <fullName evidence="11">CRISPR-associated helicase Cas3</fullName>
    </submittedName>
</protein>
<keyword evidence="9" id="KW-0051">Antiviral defense</keyword>
<dbReference type="CDD" id="cd09641">
    <property type="entry name" value="Cas3''_I"/>
    <property type="match status" value="1"/>
</dbReference>
<dbReference type="GO" id="GO:0004518">
    <property type="term" value="F:nuclease activity"/>
    <property type="evidence" value="ECO:0007669"/>
    <property type="project" value="UniProtKB-KW"/>
</dbReference>
<dbReference type="InterPro" id="IPR006474">
    <property type="entry name" value="Helicase_Cas3_CRISPR-ass_core"/>
</dbReference>
<dbReference type="Pfam" id="PF18019">
    <property type="entry name" value="Cas3_HD"/>
    <property type="match status" value="1"/>
</dbReference>
<sequence length="907" mass="102474">MTALTLPEYLRYWGKTNRSASDKNSPYHLLAYHCLDVAACGFYFVKNNIFNINDMLRKCGISDKDGANWIAWLFASHDIGKFARGFQKFALFPDTPLVRPISGIAALERHDTLGFYLWTELFKEWCNNGNKIIANIEKEHRDKFKSSLTTWLSISTGHHGIPPDTQSRSSLAFDDEDIATAGRFLEALSQLFPFTLPQEWQQKESKKNLRQQSWFFAGLITLADWMGSNETFFPLISSPMTLEEYWPLACEKAQRALLHVPEPSALRSYNGHQALFPFIETLTPLQQRAATLDISAPGPQLIIMEDVTGAGKTEAALILTHRLMSAQKGNGLYVGLPTMATANAMYTRLAKAYRALFSNEARPSLVLAHGGREMSSSFKESVWQPGEGSTENYAQDDASALGECHAWFADSRKKALLAEVGVGTLDQLLMAVMPFRHQSLRLLGMSNKILLLDEVHAYDGYMVKLLEGLLHFHAAQGGSAIILSATLPAGLREKLVCAFNEGAAFPTKDISEEADYPWLSHLSSTGLTEQPLATRPEVQRTVAINWLYERNKALELIYQVVESGGCICWIRNTVDEALEVFQHLLNDKRIPEEDLLLFHSRFAFADRMTIEGKTLSWFGKDAPPSERRGKVLIATQVVEQSLDLDFDWMISDLAPIDLLIQRAGRLQRHTRDAQGNIKNSLPDERHAPVLHILAPEWQPQAKQGWLGQDLRGTGFVYQDHACLWRTQALLRETGKIEMPENARTLVDGVYGQKITAPADLQTLADLNFGQILSKRSVAAQNLLLRDKGYDIKSSDFLWDRDRDFTTRLGEESVDIYLAWMDEEHVLHPLVEDGEYSWEKSRLSIRLSLWNELYASFSIPDEDLLERFRKKQYRPAAQVVLVSPEGEAPYYSRRFGLTGRKKIFDSSS</sequence>
<dbReference type="Gene3D" id="3.40.50.300">
    <property type="entry name" value="P-loop containing nucleotide triphosphate hydrolases"/>
    <property type="match status" value="2"/>
</dbReference>
<evidence type="ECO:0000256" key="7">
    <source>
        <dbReference type="ARBA" id="ARBA00022806"/>
    </source>
</evidence>
<dbReference type="PANTHER" id="PTHR47963:SF9">
    <property type="entry name" value="CRISPR-ASSOCIATED ENDONUCLEASE_HELICASE CAS3"/>
    <property type="match status" value="1"/>
</dbReference>
<evidence type="ECO:0000256" key="6">
    <source>
        <dbReference type="ARBA" id="ARBA00022801"/>
    </source>
</evidence>
<dbReference type="Pfam" id="PF22590">
    <property type="entry name" value="Cas3-like_C_2"/>
    <property type="match status" value="1"/>
</dbReference>
<evidence type="ECO:0000313" key="11">
    <source>
        <dbReference type="EMBL" id="TPW43909.1"/>
    </source>
</evidence>
<evidence type="ECO:0000256" key="1">
    <source>
        <dbReference type="ARBA" id="ARBA00006847"/>
    </source>
</evidence>
<dbReference type="RefSeq" id="WP_141175098.1">
    <property type="nucleotide sequence ID" value="NZ_JBHUFX010000032.1"/>
</dbReference>
<reference evidence="11 12" key="1">
    <citation type="submission" date="2019-06" db="EMBL/GenBank/DDBJ databases">
        <authorList>
            <person name="Yang Y."/>
        </authorList>
    </citation>
    <scope>NUCLEOTIDE SEQUENCE [LARGE SCALE GENOMIC DNA]</scope>
    <source>
        <strain evidence="11 12">BIT-26</strain>
    </source>
</reference>
<comment type="similarity">
    <text evidence="2">In the central section; belongs to the CRISPR-associated helicase Cas3 family.</text>
</comment>
<dbReference type="GO" id="GO:0051607">
    <property type="term" value="P:defense response to virus"/>
    <property type="evidence" value="ECO:0007669"/>
    <property type="project" value="UniProtKB-KW"/>
</dbReference>
<keyword evidence="3" id="KW-0540">Nuclease</keyword>
<dbReference type="EMBL" id="VHQI01000002">
    <property type="protein sequence ID" value="TPW43909.1"/>
    <property type="molecule type" value="Genomic_DNA"/>
</dbReference>
<dbReference type="PROSITE" id="PS51643">
    <property type="entry name" value="HD_CAS3"/>
    <property type="match status" value="1"/>
</dbReference>
<name>A0A506VF02_9GAMM</name>
<keyword evidence="5" id="KW-0547">Nucleotide-binding</keyword>
<dbReference type="GO" id="GO:0005524">
    <property type="term" value="F:ATP binding"/>
    <property type="evidence" value="ECO:0007669"/>
    <property type="project" value="UniProtKB-KW"/>
</dbReference>
<keyword evidence="4" id="KW-0479">Metal-binding</keyword>
<keyword evidence="12" id="KW-1185">Reference proteome</keyword>
<dbReference type="GO" id="GO:0003723">
    <property type="term" value="F:RNA binding"/>
    <property type="evidence" value="ECO:0007669"/>
    <property type="project" value="TreeGrafter"/>
</dbReference>
<dbReference type="InterPro" id="IPR054712">
    <property type="entry name" value="Cas3-like_dom"/>
</dbReference>
<evidence type="ECO:0000256" key="9">
    <source>
        <dbReference type="ARBA" id="ARBA00023118"/>
    </source>
</evidence>
<comment type="similarity">
    <text evidence="1">In the N-terminal section; belongs to the CRISPR-associated nuclease Cas3-HD family.</text>
</comment>
<keyword evidence="6" id="KW-0378">Hydrolase</keyword>
<evidence type="ECO:0000256" key="2">
    <source>
        <dbReference type="ARBA" id="ARBA00009046"/>
    </source>
</evidence>
<dbReference type="PANTHER" id="PTHR47963">
    <property type="entry name" value="DEAD-BOX ATP-DEPENDENT RNA HELICASE 47, MITOCHONDRIAL"/>
    <property type="match status" value="1"/>
</dbReference>
<keyword evidence="7" id="KW-0347">Helicase</keyword>
<dbReference type="NCBIfam" id="TIGR01587">
    <property type="entry name" value="cas3_core"/>
    <property type="match status" value="1"/>
</dbReference>
<comment type="caution">
    <text evidence="11">The sequence shown here is derived from an EMBL/GenBank/DDBJ whole genome shotgun (WGS) entry which is preliminary data.</text>
</comment>
<gene>
    <name evidence="11" type="primary">cas3</name>
    <name evidence="11" type="ORF">FKM52_05060</name>
</gene>
<dbReference type="InterPro" id="IPR050547">
    <property type="entry name" value="DEAD_box_RNA_helicases"/>
</dbReference>
<dbReference type="InterPro" id="IPR014001">
    <property type="entry name" value="Helicase_ATP-bd"/>
</dbReference>
<dbReference type="SUPFAM" id="SSF52540">
    <property type="entry name" value="P-loop containing nucleoside triphosphate hydrolases"/>
    <property type="match status" value="1"/>
</dbReference>
<evidence type="ECO:0000256" key="4">
    <source>
        <dbReference type="ARBA" id="ARBA00022723"/>
    </source>
</evidence>
<keyword evidence="8" id="KW-0067">ATP-binding</keyword>
<dbReference type="NCBIfam" id="TIGR01596">
    <property type="entry name" value="cas3_HD"/>
    <property type="match status" value="1"/>
</dbReference>
<dbReference type="InterPro" id="IPR027417">
    <property type="entry name" value="P-loop_NTPase"/>
</dbReference>
<dbReference type="Gene3D" id="1.10.3210.30">
    <property type="match status" value="1"/>
</dbReference>
<evidence type="ECO:0000313" key="12">
    <source>
        <dbReference type="Proteomes" id="UP000319523"/>
    </source>
</evidence>
<evidence type="ECO:0000256" key="5">
    <source>
        <dbReference type="ARBA" id="ARBA00022741"/>
    </source>
</evidence>
<proteinExistence type="inferred from homology"/>
<dbReference type="OrthoDB" id="9810236at2"/>
<dbReference type="SMART" id="SM00487">
    <property type="entry name" value="DEXDc"/>
    <property type="match status" value="1"/>
</dbReference>
<feature type="domain" description="HD Cas3-type" evidence="10">
    <location>
        <begin position="23"/>
        <end position="226"/>
    </location>
</feature>
<dbReference type="InterPro" id="IPR006483">
    <property type="entry name" value="CRISPR-assoc_Cas3_HD"/>
</dbReference>
<dbReference type="GO" id="GO:0003724">
    <property type="term" value="F:RNA helicase activity"/>
    <property type="evidence" value="ECO:0007669"/>
    <property type="project" value="TreeGrafter"/>
</dbReference>
<evidence type="ECO:0000256" key="8">
    <source>
        <dbReference type="ARBA" id="ARBA00022840"/>
    </source>
</evidence>
<accession>A0A506VF02</accession>
<organism evidence="11 12">
    <name type="scientific">Mixta tenebrionis</name>
    <dbReference type="NCBI Taxonomy" id="2562439"/>
    <lineage>
        <taxon>Bacteria</taxon>
        <taxon>Pseudomonadati</taxon>
        <taxon>Pseudomonadota</taxon>
        <taxon>Gammaproteobacteria</taxon>
        <taxon>Enterobacterales</taxon>
        <taxon>Erwiniaceae</taxon>
        <taxon>Mixta</taxon>
    </lineage>
</organism>
<dbReference type="GO" id="GO:0046872">
    <property type="term" value="F:metal ion binding"/>
    <property type="evidence" value="ECO:0007669"/>
    <property type="project" value="UniProtKB-KW"/>
</dbReference>
<evidence type="ECO:0000259" key="10">
    <source>
        <dbReference type="PROSITE" id="PS51643"/>
    </source>
</evidence>
<dbReference type="AlphaFoldDB" id="A0A506VF02"/>
<dbReference type="InterPro" id="IPR038257">
    <property type="entry name" value="CRISPR-assoc_Cas3_HD_sf"/>
</dbReference>
<dbReference type="Proteomes" id="UP000319523">
    <property type="component" value="Unassembled WGS sequence"/>
</dbReference>
<dbReference type="GO" id="GO:0016787">
    <property type="term" value="F:hydrolase activity"/>
    <property type="evidence" value="ECO:0007669"/>
    <property type="project" value="UniProtKB-KW"/>
</dbReference>